<dbReference type="PANTHER" id="PTHR15081">
    <property type="entry name" value="NUCLEAR AUTOANTIGENIC SPERM PROTEIN NASP -RELATED"/>
    <property type="match status" value="1"/>
</dbReference>
<evidence type="ECO:0000259" key="8">
    <source>
        <dbReference type="Pfam" id="PF10516"/>
    </source>
</evidence>
<keyword evidence="4 6" id="KW-0802">TPR repeat</keyword>
<feature type="compositionally biased region" description="Polar residues" evidence="7">
    <location>
        <begin position="394"/>
        <end position="404"/>
    </location>
</feature>
<keyword evidence="10" id="KW-1185">Reference proteome</keyword>
<evidence type="ECO:0000313" key="9">
    <source>
        <dbReference type="EMBL" id="KAJ7742849.1"/>
    </source>
</evidence>
<name>A0AAD7N3H2_9AGAR</name>
<feature type="region of interest" description="Disordered" evidence="7">
    <location>
        <begin position="267"/>
        <end position="289"/>
    </location>
</feature>
<evidence type="ECO:0000256" key="5">
    <source>
        <dbReference type="ARBA" id="ARBA00023242"/>
    </source>
</evidence>
<dbReference type="AlphaFoldDB" id="A0AAD7N3H2"/>
<dbReference type="PROSITE" id="PS50005">
    <property type="entry name" value="TPR"/>
    <property type="match status" value="1"/>
</dbReference>
<evidence type="ECO:0000256" key="1">
    <source>
        <dbReference type="ARBA" id="ARBA00004123"/>
    </source>
</evidence>
<protein>
    <recommendedName>
        <fullName evidence="8">Tetratricopeptide SHNi-TPR domain-containing protein</fullName>
    </recommendedName>
</protein>
<dbReference type="GO" id="GO:0005654">
    <property type="term" value="C:nucleoplasm"/>
    <property type="evidence" value="ECO:0007669"/>
    <property type="project" value="TreeGrafter"/>
</dbReference>
<dbReference type="InterPro" id="IPR051730">
    <property type="entry name" value="NASP-like"/>
</dbReference>
<dbReference type="Gene3D" id="1.25.40.10">
    <property type="entry name" value="Tetratricopeptide repeat domain"/>
    <property type="match status" value="1"/>
</dbReference>
<feature type="region of interest" description="Disordered" evidence="7">
    <location>
        <begin position="79"/>
        <end position="112"/>
    </location>
</feature>
<dbReference type="Proteomes" id="UP001215598">
    <property type="component" value="Unassembled WGS sequence"/>
</dbReference>
<dbReference type="InterPro" id="IPR019734">
    <property type="entry name" value="TPR_rpt"/>
</dbReference>
<evidence type="ECO:0000256" key="7">
    <source>
        <dbReference type="SAM" id="MobiDB-lite"/>
    </source>
</evidence>
<organism evidence="9 10">
    <name type="scientific">Mycena metata</name>
    <dbReference type="NCBI Taxonomy" id="1033252"/>
    <lineage>
        <taxon>Eukaryota</taxon>
        <taxon>Fungi</taxon>
        <taxon>Dikarya</taxon>
        <taxon>Basidiomycota</taxon>
        <taxon>Agaricomycotina</taxon>
        <taxon>Agaricomycetes</taxon>
        <taxon>Agaricomycetidae</taxon>
        <taxon>Agaricales</taxon>
        <taxon>Marasmiineae</taxon>
        <taxon>Mycenaceae</taxon>
        <taxon>Mycena</taxon>
    </lineage>
</organism>
<dbReference type="Pfam" id="PF10516">
    <property type="entry name" value="SHNi-TPR"/>
    <property type="match status" value="1"/>
</dbReference>
<evidence type="ECO:0000256" key="6">
    <source>
        <dbReference type="PROSITE-ProRule" id="PRU00339"/>
    </source>
</evidence>
<dbReference type="InterPro" id="IPR019544">
    <property type="entry name" value="Tetratricopeptide_SHNi-TPR_dom"/>
</dbReference>
<keyword evidence="3" id="KW-0677">Repeat</keyword>
<dbReference type="SUPFAM" id="SSF48452">
    <property type="entry name" value="TPR-like"/>
    <property type="match status" value="2"/>
</dbReference>
<proteinExistence type="inferred from homology"/>
<feature type="region of interest" description="Disordered" evidence="7">
    <location>
        <begin position="379"/>
        <end position="427"/>
    </location>
</feature>
<dbReference type="EMBL" id="JARKIB010000093">
    <property type="protein sequence ID" value="KAJ7742849.1"/>
    <property type="molecule type" value="Genomic_DNA"/>
</dbReference>
<dbReference type="GO" id="GO:0034080">
    <property type="term" value="P:CENP-A containing chromatin assembly"/>
    <property type="evidence" value="ECO:0007669"/>
    <property type="project" value="TreeGrafter"/>
</dbReference>
<dbReference type="GO" id="GO:0006335">
    <property type="term" value="P:DNA replication-dependent chromatin assembly"/>
    <property type="evidence" value="ECO:0007669"/>
    <property type="project" value="TreeGrafter"/>
</dbReference>
<evidence type="ECO:0000313" key="10">
    <source>
        <dbReference type="Proteomes" id="UP001215598"/>
    </source>
</evidence>
<evidence type="ECO:0000256" key="2">
    <source>
        <dbReference type="ARBA" id="ARBA00008402"/>
    </source>
</evidence>
<feature type="region of interest" description="Disordered" evidence="7">
    <location>
        <begin position="126"/>
        <end position="147"/>
    </location>
</feature>
<comment type="similarity">
    <text evidence="2">Belongs to the NASP family.</text>
</comment>
<comment type="subcellular location">
    <subcellularLocation>
        <location evidence="1">Nucleus</location>
    </subcellularLocation>
</comment>
<accession>A0AAD7N3H2</accession>
<evidence type="ECO:0000256" key="3">
    <source>
        <dbReference type="ARBA" id="ARBA00022737"/>
    </source>
</evidence>
<dbReference type="InterPro" id="IPR011990">
    <property type="entry name" value="TPR-like_helical_dom_sf"/>
</dbReference>
<feature type="repeat" description="TPR" evidence="6">
    <location>
        <begin position="185"/>
        <end position="218"/>
    </location>
</feature>
<sequence length="427" mass="45316">MASSADTVMTEATPEMGVDAAVEQAKRAFALKKYEQAVEFYATALELITEKYGDKAPETADLYFSYGRALLENAISQSGVLGKKDQPEEGAEDEPVESSSNGPTLSFSGDAEDWDTAVNLQDIAGDEEEEVGDEAGEEGDEDVDAEPEDDFNAAWEVLDLARALYARQAEDGEGEDVQHIQLKLADTYIALGDVSLETEKFDQAINDYEAGLELKQKLLPNSSRQIAEVHCKLSIVLDVTSGRLGDAITHAERAVESVEGRLAELADPAKAEPAPAPAPAEDAKGKGKVKATTRLVRDDVASMTPAQREAEIKELAEFKQDLVVKVEELKTRPDEPLKNAAAIVAQALDAELNAGRPLNANGESGSGAQVVNDLTGMVVKKKKKPAAAAPVEASGTNGAGSSSPTKRKAEDGGESGGEGKKVRLEES</sequence>
<dbReference type="SMART" id="SM00028">
    <property type="entry name" value="TPR"/>
    <property type="match status" value="2"/>
</dbReference>
<gene>
    <name evidence="9" type="ORF">B0H16DRAFT_1423277</name>
</gene>
<keyword evidence="5" id="KW-0539">Nucleus</keyword>
<reference evidence="9" key="1">
    <citation type="submission" date="2023-03" db="EMBL/GenBank/DDBJ databases">
        <title>Massive genome expansion in bonnet fungi (Mycena s.s.) driven by repeated elements and novel gene families across ecological guilds.</title>
        <authorList>
            <consortium name="Lawrence Berkeley National Laboratory"/>
            <person name="Harder C.B."/>
            <person name="Miyauchi S."/>
            <person name="Viragh M."/>
            <person name="Kuo A."/>
            <person name="Thoen E."/>
            <person name="Andreopoulos B."/>
            <person name="Lu D."/>
            <person name="Skrede I."/>
            <person name="Drula E."/>
            <person name="Henrissat B."/>
            <person name="Morin E."/>
            <person name="Kohler A."/>
            <person name="Barry K."/>
            <person name="LaButti K."/>
            <person name="Morin E."/>
            <person name="Salamov A."/>
            <person name="Lipzen A."/>
            <person name="Mereny Z."/>
            <person name="Hegedus B."/>
            <person name="Baldrian P."/>
            <person name="Stursova M."/>
            <person name="Weitz H."/>
            <person name="Taylor A."/>
            <person name="Grigoriev I.V."/>
            <person name="Nagy L.G."/>
            <person name="Martin F."/>
            <person name="Kauserud H."/>
        </authorList>
    </citation>
    <scope>NUCLEOTIDE SEQUENCE</scope>
    <source>
        <strain evidence="9">CBHHK182m</strain>
    </source>
</reference>
<feature type="compositionally biased region" description="Polar residues" evidence="7">
    <location>
        <begin position="97"/>
        <end position="107"/>
    </location>
</feature>
<dbReference type="PANTHER" id="PTHR15081:SF1">
    <property type="entry name" value="NUCLEAR AUTOANTIGENIC SPERM PROTEIN"/>
    <property type="match status" value="1"/>
</dbReference>
<feature type="domain" description="Tetratricopeptide SHNi-TPR" evidence="8">
    <location>
        <begin position="185"/>
        <end position="221"/>
    </location>
</feature>
<evidence type="ECO:0000256" key="4">
    <source>
        <dbReference type="ARBA" id="ARBA00022803"/>
    </source>
</evidence>
<comment type="caution">
    <text evidence="9">The sequence shown here is derived from an EMBL/GenBank/DDBJ whole genome shotgun (WGS) entry which is preliminary data.</text>
</comment>
<dbReference type="GO" id="GO:0042393">
    <property type="term" value="F:histone binding"/>
    <property type="evidence" value="ECO:0007669"/>
    <property type="project" value="TreeGrafter"/>
</dbReference>
<feature type="compositionally biased region" description="Basic and acidic residues" evidence="7">
    <location>
        <begin position="407"/>
        <end position="427"/>
    </location>
</feature>